<name>A0A2Z6S2L8_9GLOM</name>
<dbReference type="Proteomes" id="UP000247702">
    <property type="component" value="Unassembled WGS sequence"/>
</dbReference>
<evidence type="ECO:0000256" key="1">
    <source>
        <dbReference type="SAM" id="Coils"/>
    </source>
</evidence>
<feature type="coiled-coil region" evidence="1">
    <location>
        <begin position="107"/>
        <end position="198"/>
    </location>
</feature>
<keyword evidence="3" id="KW-1185">Reference proteome</keyword>
<dbReference type="EMBL" id="BEXD01004303">
    <property type="protein sequence ID" value="GBC09484.1"/>
    <property type="molecule type" value="Genomic_DNA"/>
</dbReference>
<proteinExistence type="predicted"/>
<gene>
    <name evidence="2" type="ORF">RclHR1_00890020</name>
</gene>
<organism evidence="2 3">
    <name type="scientific">Rhizophagus clarus</name>
    <dbReference type="NCBI Taxonomy" id="94130"/>
    <lineage>
        <taxon>Eukaryota</taxon>
        <taxon>Fungi</taxon>
        <taxon>Fungi incertae sedis</taxon>
        <taxon>Mucoromycota</taxon>
        <taxon>Glomeromycotina</taxon>
        <taxon>Glomeromycetes</taxon>
        <taxon>Glomerales</taxon>
        <taxon>Glomeraceae</taxon>
        <taxon>Rhizophagus</taxon>
    </lineage>
</organism>
<evidence type="ECO:0000313" key="3">
    <source>
        <dbReference type="Proteomes" id="UP000247702"/>
    </source>
</evidence>
<reference evidence="2 3" key="1">
    <citation type="submission" date="2017-11" db="EMBL/GenBank/DDBJ databases">
        <title>The genome of Rhizophagus clarus HR1 reveals common genetic basis of auxotrophy among arbuscular mycorrhizal fungi.</title>
        <authorList>
            <person name="Kobayashi Y."/>
        </authorList>
    </citation>
    <scope>NUCLEOTIDE SEQUENCE [LARGE SCALE GENOMIC DNA]</scope>
    <source>
        <strain evidence="2 3">HR1</strain>
    </source>
</reference>
<dbReference type="AlphaFoldDB" id="A0A2Z6S2L8"/>
<sequence>MISISQVKAERQVNTLYIVKKRSSIVGKSISIMANDKTLLQNTTSKTATKNHVIDNVNGFVPLEESKSPLPLKKMKLNTNDIPITEIRKLINAIDNKETVFNYPPFISEELRKIESLTDDNKKQSLEKQIEQTKEELTKQNIELKKQMESIMKYNKEEQNYLEKKIDQMKEEITKQLKQQMDNLKQQMENIIELLKKD</sequence>
<evidence type="ECO:0000313" key="2">
    <source>
        <dbReference type="EMBL" id="GBC09484.1"/>
    </source>
</evidence>
<accession>A0A2Z6S2L8</accession>
<comment type="caution">
    <text evidence="2">The sequence shown here is derived from an EMBL/GenBank/DDBJ whole genome shotgun (WGS) entry which is preliminary data.</text>
</comment>
<keyword evidence="1" id="KW-0175">Coiled coil</keyword>
<protein>
    <submittedName>
        <fullName evidence="2">Uncharacterized protein</fullName>
    </submittedName>
</protein>